<feature type="region of interest" description="Disordered" evidence="1">
    <location>
        <begin position="94"/>
        <end position="118"/>
    </location>
</feature>
<dbReference type="InterPro" id="IPR011047">
    <property type="entry name" value="Quinoprotein_ADH-like_sf"/>
</dbReference>
<dbReference type="InterPro" id="IPR002372">
    <property type="entry name" value="PQQ_rpt_dom"/>
</dbReference>
<dbReference type="PANTHER" id="PTHR34512">
    <property type="entry name" value="CELL SURFACE PROTEIN"/>
    <property type="match status" value="1"/>
</dbReference>
<name>F0SK57_RUBBR</name>
<gene>
    <name evidence="3" type="ordered locus">Plabr_2182</name>
</gene>
<evidence type="ECO:0000259" key="2">
    <source>
        <dbReference type="Pfam" id="PF13360"/>
    </source>
</evidence>
<accession>F0SK57</accession>
<dbReference type="OrthoDB" id="242013at2"/>
<evidence type="ECO:0000256" key="1">
    <source>
        <dbReference type="SAM" id="MobiDB-lite"/>
    </source>
</evidence>
<evidence type="ECO:0000313" key="3">
    <source>
        <dbReference type="EMBL" id="ADY59784.1"/>
    </source>
</evidence>
<dbReference type="SUPFAM" id="SSF50998">
    <property type="entry name" value="Quinoprotein alcohol dehydrogenase-like"/>
    <property type="match status" value="2"/>
</dbReference>
<feature type="region of interest" description="Disordered" evidence="1">
    <location>
        <begin position="1245"/>
        <end position="1266"/>
    </location>
</feature>
<feature type="domain" description="Pyrrolo-quinoline quinone repeat" evidence="2">
    <location>
        <begin position="1175"/>
        <end position="1437"/>
    </location>
</feature>
<dbReference type="PANTHER" id="PTHR34512:SF30">
    <property type="entry name" value="OUTER MEMBRANE PROTEIN ASSEMBLY FACTOR BAMB"/>
    <property type="match status" value="1"/>
</dbReference>
<dbReference type="STRING" id="756272.Plabr_2182"/>
<feature type="compositionally biased region" description="Basic and acidic residues" evidence="1">
    <location>
        <begin position="104"/>
        <end position="118"/>
    </location>
</feature>
<dbReference type="eggNOG" id="COG1520">
    <property type="taxonomic scope" value="Bacteria"/>
</dbReference>
<dbReference type="InterPro" id="IPR015943">
    <property type="entry name" value="WD40/YVTN_repeat-like_dom_sf"/>
</dbReference>
<organism evidence="3 4">
    <name type="scientific">Rubinisphaera brasiliensis (strain ATCC 49424 / DSM 5305 / JCM 21570 / IAM 15109 / NBRC 103401 / IFAM 1448)</name>
    <name type="common">Planctomyces brasiliensis</name>
    <dbReference type="NCBI Taxonomy" id="756272"/>
    <lineage>
        <taxon>Bacteria</taxon>
        <taxon>Pseudomonadati</taxon>
        <taxon>Planctomycetota</taxon>
        <taxon>Planctomycetia</taxon>
        <taxon>Planctomycetales</taxon>
        <taxon>Planctomycetaceae</taxon>
        <taxon>Rubinisphaera</taxon>
    </lineage>
</organism>
<dbReference type="InterPro" id="IPR018391">
    <property type="entry name" value="PQQ_b-propeller_rpt"/>
</dbReference>
<dbReference type="RefSeq" id="WP_013628508.1">
    <property type="nucleotide sequence ID" value="NC_015174.1"/>
</dbReference>
<dbReference type="Proteomes" id="UP000006860">
    <property type="component" value="Chromosome"/>
</dbReference>
<feature type="domain" description="Pyrrolo-quinoline quinone repeat" evidence="2">
    <location>
        <begin position="516"/>
        <end position="641"/>
    </location>
</feature>
<dbReference type="HOGENOM" id="CLU_242845_0_0_0"/>
<protein>
    <recommendedName>
        <fullName evidence="2">Pyrrolo-quinoline quinone repeat domain-containing protein</fullName>
    </recommendedName>
</protein>
<feature type="compositionally biased region" description="Basic and acidic residues" evidence="1">
    <location>
        <begin position="64"/>
        <end position="79"/>
    </location>
</feature>
<dbReference type="EMBL" id="CP002546">
    <property type="protein sequence ID" value="ADY59784.1"/>
    <property type="molecule type" value="Genomic_DNA"/>
</dbReference>
<keyword evidence="4" id="KW-1185">Reference proteome</keyword>
<feature type="region of interest" description="Disordered" evidence="1">
    <location>
        <begin position="60"/>
        <end position="81"/>
    </location>
</feature>
<sequence>MPVASSQTDPVSTPLAPHESSRPQFCLLQYVLAGLLLIPCFVQPAFAQPADEIQVDEDVAPAAEQKEDEAKNDEQKEAPKQPLQNLIKNLLGFGKQKAAPNQNERVEEGDKRDSIDQRAPLIREQESLLRRAETRIDRGQWPEAIEILQTLLEEETESVVIGRDGDFRSIRWETQAHIGDLPPQAREMYERTYGPLAERLLRDASAQSDFPTIREVAEKYFHTQAGYEAANRIAAYHLDHGEFAIAARWYRRLEGSDAEFVSDPLWRFKVGQTLQQTAFSDEDVAPWLNLTGDELRELAERLGEQNTLEDTRAQWSRLADLAPLPLKDWLFPGGSRTRAGHAEGTAPLLISQWTHPLSDQADTRKQIEDLLEDLKIEQAPAIPVSQPIVVGNRVAFRTFDGLRVVNVDTGEVYWETHDAVSPEHLLGHEQGSIQPGVPNVVAMQGRVISYSGDQSEKHPLANLLFRNGVHGTLSSDGDNVFLIEQNAVMSASPPGHYYSNFDPSRNDPFRRDWSSNQLSAYDLETGRQLWHVGGSALDEPIDPPLAGTFFFGPPLCDGEELFIIGEQDNALRVFCLEAATGREKWSQLLAYTDVTIERDIARRWWPCPIALSEGVLVCPTNVGFLVGVDRRSREIVWISRYAGESPEQEQQLRFRGGGMMINSASGLGERWFPTPPMIVGQTVVHVPPEEPILTGYRLTDGKELWRIEDLGHGLYPVGRYGSDLIVVTDRGLTGYNLTNGKEAWEVRYSEFDKRTDGESPMPCGRGLIMGNQLLLPINERELWYFDLDTHKFVSRAEVSRDHLRLGNLIMAQGKLVVSSPLEVNFFQPKMEVEQEIRERLADDPNDPLGLMKQAQVHALEHRFEEALAALDTIASDEAAAAQLGPELQKRYRAQKRETLIGLVRDKPTGFDEEFAELATLIDSDEERQLYLRLRADRMLANDDPAGAFEAYAELASFDGSSLVRDTTDPGILIRQDVWLQSRLKRLWENSSGNVSGDISELVSAAVDSALDNGKLDQMVNVVKLYGFHPGIEDLYAPMIDDAIEQQNYPVAQFALDTMKKSGDEAVAATAIAWRSRVLSAFDMPADARHWAQQLSNYDRDLVLLDGFTVGEQIQEQQAILTALEEYQTESWANEEYELVPLSISTGSSATSTVNMQRSDLPFYKNHRFGFDRQSGRLEVMNRYTDELAWSLPLQQIDQVSQSTIVPIRVQGHLFVGYYRGMVQCYSIPDRRLVWTQTISNQSGVANQFPLGKQRPPRTQQARHASSRIRLNRQDNEFGPLAMFSPSTLCYFGRNELIAVDPIDGQVRWIRRGIARGTVVYGNDEFLCIVPLDARQAKLVRASDGSEIDSEDLGDLINQGIAVVDDSVITLSSNSVPRILGTGDGEITLSSVNLLTRETTWEMALENENEIAVVADKFLLSIESSGRFRVIDLRNGQINATGTLEEEAWKGQREVHAFLDNDQLYLVMNHSTSHSTYLNVFSQRVNGYLVSLNPHTGEQLWQHKLDPLNLVLEDLYEMPVLVIAGAKHEQKHGLYVGSFKLQLIDKQTGEVLFQDKFTMQQGVQQIEWSTARKQLLFRAYQMIYTLRPKQNVAETAE</sequence>
<dbReference type="Gene3D" id="2.130.10.10">
    <property type="entry name" value="YVTN repeat-like/Quinoprotein amine dehydrogenase"/>
    <property type="match status" value="2"/>
</dbReference>
<dbReference type="Pfam" id="PF13360">
    <property type="entry name" value="PQQ_2"/>
    <property type="match status" value="2"/>
</dbReference>
<dbReference type="KEGG" id="pbs:Plabr_2182"/>
<evidence type="ECO:0000313" key="4">
    <source>
        <dbReference type="Proteomes" id="UP000006860"/>
    </source>
</evidence>
<reference evidence="4" key="1">
    <citation type="submission" date="2011-02" db="EMBL/GenBank/DDBJ databases">
        <title>The complete genome of Planctomyces brasiliensis DSM 5305.</title>
        <authorList>
            <person name="Lucas S."/>
            <person name="Copeland A."/>
            <person name="Lapidus A."/>
            <person name="Bruce D."/>
            <person name="Goodwin L."/>
            <person name="Pitluck S."/>
            <person name="Kyrpides N."/>
            <person name="Mavromatis K."/>
            <person name="Pagani I."/>
            <person name="Ivanova N."/>
            <person name="Ovchinnikova G."/>
            <person name="Lu M."/>
            <person name="Detter J.C."/>
            <person name="Han C."/>
            <person name="Land M."/>
            <person name="Hauser L."/>
            <person name="Markowitz V."/>
            <person name="Cheng J.-F."/>
            <person name="Hugenholtz P."/>
            <person name="Woyke T."/>
            <person name="Wu D."/>
            <person name="Tindall B."/>
            <person name="Pomrenke H.G."/>
            <person name="Brambilla E."/>
            <person name="Klenk H.-P."/>
            <person name="Eisen J.A."/>
        </authorList>
    </citation>
    <scope>NUCLEOTIDE SEQUENCE [LARGE SCALE GENOMIC DNA]</scope>
    <source>
        <strain evidence="4">ATCC 49424 / DSM 5305 / JCM 21570 / NBRC 103401 / IFAM 1448</strain>
    </source>
</reference>
<proteinExistence type="predicted"/>
<dbReference type="SMART" id="SM00564">
    <property type="entry name" value="PQQ"/>
    <property type="match status" value="8"/>
</dbReference>